<dbReference type="SUPFAM" id="SSF55961">
    <property type="entry name" value="Bet v1-like"/>
    <property type="match status" value="1"/>
</dbReference>
<dbReference type="EMBL" id="CP033972">
    <property type="protein sequence ID" value="AZG43838.1"/>
    <property type="molecule type" value="Genomic_DNA"/>
</dbReference>
<evidence type="ECO:0000313" key="1">
    <source>
        <dbReference type="EMBL" id="AZG43838.1"/>
    </source>
</evidence>
<dbReference type="Gene3D" id="3.30.530.20">
    <property type="match status" value="1"/>
</dbReference>
<dbReference type="Proteomes" id="UP000271469">
    <property type="component" value="Chromosome"/>
</dbReference>
<sequence>MSHLLGGRYGLDLAGLPCHARAMSAGRAELSSHTQRSVIRAPIDDVWTRVASMEGINDELMPYMRMVLPRRHRGKSLADIEVGVPLGKVMILYGGLLPADYDDLTIVELTPGRCFREESSMASMAVWHHERRLSPTRDGTEVVDELHFRPRLPLRPLTPGLVWFVGRLFRHRHRRLAAHFD</sequence>
<proteinExistence type="predicted"/>
<protein>
    <recommendedName>
        <fullName evidence="3">Coenzyme Q-binding protein COQ10 START domain-containing protein</fullName>
    </recommendedName>
</protein>
<evidence type="ECO:0008006" key="3">
    <source>
        <dbReference type="Google" id="ProtNLM"/>
    </source>
</evidence>
<gene>
    <name evidence="1" type="ORF">D7316_00409</name>
</gene>
<evidence type="ECO:0000313" key="2">
    <source>
        <dbReference type="Proteomes" id="UP000271469"/>
    </source>
</evidence>
<name>A0A3G8JFY9_9ACTN</name>
<accession>A0A3G8JFY9</accession>
<dbReference type="KEGG" id="gom:D7316_00409"/>
<dbReference type="AlphaFoldDB" id="A0A3G8JFY9"/>
<keyword evidence="2" id="KW-1185">Reference proteome</keyword>
<organism evidence="1 2">
    <name type="scientific">Gordonia insulae</name>
    <dbReference type="NCBI Taxonomy" id="2420509"/>
    <lineage>
        <taxon>Bacteria</taxon>
        <taxon>Bacillati</taxon>
        <taxon>Actinomycetota</taxon>
        <taxon>Actinomycetes</taxon>
        <taxon>Mycobacteriales</taxon>
        <taxon>Gordoniaceae</taxon>
        <taxon>Gordonia</taxon>
    </lineage>
</organism>
<reference evidence="1 2" key="1">
    <citation type="submission" date="2018-11" db="EMBL/GenBank/DDBJ databases">
        <title>Gordonia insulae sp. nov., isolated from an island soil.</title>
        <authorList>
            <person name="Kim Y.S."/>
            <person name="Kim S.B."/>
        </authorList>
    </citation>
    <scope>NUCLEOTIDE SEQUENCE [LARGE SCALE GENOMIC DNA]</scope>
    <source>
        <strain evidence="1 2">MMS17-SY073</strain>
    </source>
</reference>
<dbReference type="InterPro" id="IPR023393">
    <property type="entry name" value="START-like_dom_sf"/>
</dbReference>